<dbReference type="Proteomes" id="UP001055811">
    <property type="component" value="Linkage Group LG07"/>
</dbReference>
<accession>A0ACB9AMS4</accession>
<comment type="caution">
    <text evidence="1">The sequence shown here is derived from an EMBL/GenBank/DDBJ whole genome shotgun (WGS) entry which is preliminary data.</text>
</comment>
<reference evidence="2" key="1">
    <citation type="journal article" date="2022" name="Mol. Ecol. Resour.">
        <title>The genomes of chicory, endive, great burdock and yacon provide insights into Asteraceae palaeo-polyploidization history and plant inulin production.</title>
        <authorList>
            <person name="Fan W."/>
            <person name="Wang S."/>
            <person name="Wang H."/>
            <person name="Wang A."/>
            <person name="Jiang F."/>
            <person name="Liu H."/>
            <person name="Zhao H."/>
            <person name="Xu D."/>
            <person name="Zhang Y."/>
        </authorList>
    </citation>
    <scope>NUCLEOTIDE SEQUENCE [LARGE SCALE GENOMIC DNA]</scope>
    <source>
        <strain evidence="2">cv. Punajuju</strain>
    </source>
</reference>
<organism evidence="1 2">
    <name type="scientific">Cichorium intybus</name>
    <name type="common">Chicory</name>
    <dbReference type="NCBI Taxonomy" id="13427"/>
    <lineage>
        <taxon>Eukaryota</taxon>
        <taxon>Viridiplantae</taxon>
        <taxon>Streptophyta</taxon>
        <taxon>Embryophyta</taxon>
        <taxon>Tracheophyta</taxon>
        <taxon>Spermatophyta</taxon>
        <taxon>Magnoliopsida</taxon>
        <taxon>eudicotyledons</taxon>
        <taxon>Gunneridae</taxon>
        <taxon>Pentapetalae</taxon>
        <taxon>asterids</taxon>
        <taxon>campanulids</taxon>
        <taxon>Asterales</taxon>
        <taxon>Asteraceae</taxon>
        <taxon>Cichorioideae</taxon>
        <taxon>Cichorieae</taxon>
        <taxon>Cichoriinae</taxon>
        <taxon>Cichorium</taxon>
    </lineage>
</organism>
<protein>
    <submittedName>
        <fullName evidence="1">Uncharacterized protein</fullName>
    </submittedName>
</protein>
<name>A0ACB9AMS4_CICIN</name>
<evidence type="ECO:0000313" key="1">
    <source>
        <dbReference type="EMBL" id="KAI3711467.1"/>
    </source>
</evidence>
<gene>
    <name evidence="1" type="ORF">L2E82_41576</name>
</gene>
<sequence>MLELEIENLTIGIGDSNLPSHGNKNAVHCTKFCSGFNSLNCRFGKEEEFLSITCLCVRPTFTYQVQIGSFISHPPPSSGSDCKKDDVMIGPPRLMHSADKEEEDDKLH</sequence>
<dbReference type="EMBL" id="CM042015">
    <property type="protein sequence ID" value="KAI3711467.1"/>
    <property type="molecule type" value="Genomic_DNA"/>
</dbReference>
<reference evidence="1 2" key="2">
    <citation type="journal article" date="2022" name="Mol. Ecol. Resour.">
        <title>The genomes of chicory, endive, great burdock and yacon provide insights into Asteraceae paleo-polyploidization history and plant inulin production.</title>
        <authorList>
            <person name="Fan W."/>
            <person name="Wang S."/>
            <person name="Wang H."/>
            <person name="Wang A."/>
            <person name="Jiang F."/>
            <person name="Liu H."/>
            <person name="Zhao H."/>
            <person name="Xu D."/>
            <person name="Zhang Y."/>
        </authorList>
    </citation>
    <scope>NUCLEOTIDE SEQUENCE [LARGE SCALE GENOMIC DNA]</scope>
    <source>
        <strain evidence="2">cv. Punajuju</strain>
        <tissue evidence="1">Leaves</tissue>
    </source>
</reference>
<proteinExistence type="predicted"/>
<keyword evidence="2" id="KW-1185">Reference proteome</keyword>
<evidence type="ECO:0000313" key="2">
    <source>
        <dbReference type="Proteomes" id="UP001055811"/>
    </source>
</evidence>